<dbReference type="InterPro" id="IPR001253">
    <property type="entry name" value="TIF_eIF-1A"/>
</dbReference>
<dbReference type="GO" id="GO:0003743">
    <property type="term" value="F:translation initiation factor activity"/>
    <property type="evidence" value="ECO:0007669"/>
    <property type="project" value="InterPro"/>
</dbReference>
<dbReference type="STRING" id="91626.A0A0C9MPC9"/>
<dbReference type="InterPro" id="IPR006196">
    <property type="entry name" value="RNA-binding_domain_S1_IF1"/>
</dbReference>
<dbReference type="EMBL" id="DF836339">
    <property type="protein sequence ID" value="GAN03888.1"/>
    <property type="molecule type" value="Genomic_DNA"/>
</dbReference>
<dbReference type="SUPFAM" id="SSF50249">
    <property type="entry name" value="Nucleic acid-binding proteins"/>
    <property type="match status" value="2"/>
</dbReference>
<comment type="similarity">
    <text evidence="1">Belongs to the EIF1AD family.</text>
</comment>
<evidence type="ECO:0000256" key="1">
    <source>
        <dbReference type="ARBA" id="ARBA00007340"/>
    </source>
</evidence>
<dbReference type="Proteomes" id="UP000053815">
    <property type="component" value="Unassembled WGS sequence"/>
</dbReference>
<dbReference type="PANTHER" id="PTHR21641:SF0">
    <property type="entry name" value="RNA-BINDING PROTEIN EIF1AD-RELATED"/>
    <property type="match status" value="1"/>
</dbReference>
<dbReference type="Pfam" id="PF01176">
    <property type="entry name" value="eIF-1a"/>
    <property type="match status" value="1"/>
</dbReference>
<evidence type="ECO:0000313" key="6">
    <source>
        <dbReference type="Proteomes" id="UP000053815"/>
    </source>
</evidence>
<name>A0A0C9MPC9_9FUNG</name>
<proteinExistence type="inferred from homology"/>
<evidence type="ECO:0000313" key="5">
    <source>
        <dbReference type="EMBL" id="GAN03888.1"/>
    </source>
</evidence>
<dbReference type="Gene3D" id="2.40.50.140">
    <property type="entry name" value="Nucleic acid-binding proteins"/>
    <property type="match status" value="2"/>
</dbReference>
<dbReference type="InterPro" id="IPR012340">
    <property type="entry name" value="NA-bd_OB-fold"/>
</dbReference>
<evidence type="ECO:0000259" key="4">
    <source>
        <dbReference type="Pfam" id="PF01176"/>
    </source>
</evidence>
<dbReference type="GO" id="GO:0005634">
    <property type="term" value="C:nucleus"/>
    <property type="evidence" value="ECO:0007669"/>
    <property type="project" value="TreeGrafter"/>
</dbReference>
<sequence>MGKKQTARDQLDDDFEIEQGQVYARSLGPRGNHQHEVEFIDGEKKLVTLPPRFRNVVWLKRGMLAGTVSSVDIISLLTTSSLGHYVIVDPTVGISEKVGGEIVQVLFPKNIKDLKAAGKWPEEFSDPKSEPLHQQQQPVSAKDDMDPDQDQDEDEDEQDDLFVNNNRPIMSDTDSSSDEEED</sequence>
<evidence type="ECO:0000256" key="2">
    <source>
        <dbReference type="ARBA" id="ARBA00022884"/>
    </source>
</evidence>
<dbReference type="OrthoDB" id="1738325at2759"/>
<feature type="domain" description="S1-like" evidence="4">
    <location>
        <begin position="20"/>
        <end position="62"/>
    </location>
</feature>
<dbReference type="SMART" id="SM00652">
    <property type="entry name" value="eIF1a"/>
    <property type="match status" value="1"/>
</dbReference>
<organism evidence="5">
    <name type="scientific">Mucor ambiguus</name>
    <dbReference type="NCBI Taxonomy" id="91626"/>
    <lineage>
        <taxon>Eukaryota</taxon>
        <taxon>Fungi</taxon>
        <taxon>Fungi incertae sedis</taxon>
        <taxon>Mucoromycota</taxon>
        <taxon>Mucoromycotina</taxon>
        <taxon>Mucoromycetes</taxon>
        <taxon>Mucorales</taxon>
        <taxon>Mucorineae</taxon>
        <taxon>Mucoraceae</taxon>
        <taxon>Mucor</taxon>
    </lineage>
</organism>
<reference evidence="5" key="1">
    <citation type="submission" date="2014-09" db="EMBL/GenBank/DDBJ databases">
        <title>Draft genome sequence of an oleaginous Mucoromycotina fungus Mucor ambiguus NBRC6742.</title>
        <authorList>
            <person name="Takeda I."/>
            <person name="Yamane N."/>
            <person name="Morita T."/>
            <person name="Tamano K."/>
            <person name="Machida M."/>
            <person name="Baker S."/>
            <person name="Koike H."/>
        </authorList>
    </citation>
    <scope>NUCLEOTIDE SEQUENCE</scope>
    <source>
        <strain evidence="5">NBRC 6742</strain>
    </source>
</reference>
<accession>A0A0C9MPC9</accession>
<dbReference type="AlphaFoldDB" id="A0A0C9MPC9"/>
<dbReference type="GO" id="GO:0003723">
    <property type="term" value="F:RNA binding"/>
    <property type="evidence" value="ECO:0007669"/>
    <property type="project" value="UniProtKB-KW"/>
</dbReference>
<evidence type="ECO:0000256" key="3">
    <source>
        <dbReference type="SAM" id="MobiDB-lite"/>
    </source>
</evidence>
<keyword evidence="6" id="KW-1185">Reference proteome</keyword>
<feature type="region of interest" description="Disordered" evidence="3">
    <location>
        <begin position="121"/>
        <end position="182"/>
    </location>
</feature>
<gene>
    <name evidence="5" type="ORF">MAM1_0050d03344</name>
</gene>
<feature type="compositionally biased region" description="Basic and acidic residues" evidence="3">
    <location>
        <begin position="121"/>
        <end position="131"/>
    </location>
</feature>
<protein>
    <submittedName>
        <fullName evidence="5">RNA-binding protein EIF1AD-like</fullName>
    </submittedName>
</protein>
<keyword evidence="2" id="KW-0694">RNA-binding</keyword>
<dbReference type="InterPro" id="IPR039294">
    <property type="entry name" value="EIF1AD"/>
</dbReference>
<feature type="compositionally biased region" description="Acidic residues" evidence="3">
    <location>
        <begin position="145"/>
        <end position="160"/>
    </location>
</feature>
<dbReference type="PANTHER" id="PTHR21641">
    <property type="entry name" value="TRANSLATION INITIATION FACTOR-RELATED"/>
    <property type="match status" value="1"/>
</dbReference>